<dbReference type="FunFam" id="1.10.510.10:FF:000417">
    <property type="entry name" value="Leucine-rich repeat receptor-like protein kinase"/>
    <property type="match status" value="1"/>
</dbReference>
<dbReference type="PANTHER" id="PTHR48056:SF84">
    <property type="entry name" value="PROTEIN KINASE DOMAIN-CONTAINING PROTEIN"/>
    <property type="match status" value="1"/>
</dbReference>
<comment type="catalytic activity">
    <reaction evidence="19">
        <text>L-seryl-[protein] + ATP = O-phospho-L-seryl-[protein] + ADP + H(+)</text>
        <dbReference type="Rhea" id="RHEA:17989"/>
        <dbReference type="Rhea" id="RHEA-COMP:9863"/>
        <dbReference type="Rhea" id="RHEA-COMP:11604"/>
        <dbReference type="ChEBI" id="CHEBI:15378"/>
        <dbReference type="ChEBI" id="CHEBI:29999"/>
        <dbReference type="ChEBI" id="CHEBI:30616"/>
        <dbReference type="ChEBI" id="CHEBI:83421"/>
        <dbReference type="ChEBI" id="CHEBI:456216"/>
        <dbReference type="EC" id="2.7.11.1"/>
    </reaction>
</comment>
<evidence type="ECO:0000256" key="8">
    <source>
        <dbReference type="ARBA" id="ARBA00022679"/>
    </source>
</evidence>
<evidence type="ECO:0000256" key="1">
    <source>
        <dbReference type="ARBA" id="ARBA00004251"/>
    </source>
</evidence>
<evidence type="ECO:0000313" key="24">
    <source>
        <dbReference type="Proteomes" id="UP001152523"/>
    </source>
</evidence>
<evidence type="ECO:0000256" key="12">
    <source>
        <dbReference type="ARBA" id="ARBA00022741"/>
    </source>
</evidence>
<dbReference type="FunFam" id="3.80.10.10:FF:000215">
    <property type="entry name" value="Receptor-like protein kinase HSL1"/>
    <property type="match status" value="1"/>
</dbReference>
<keyword evidence="10" id="KW-0732">Signal</keyword>
<dbReference type="Pfam" id="PF00560">
    <property type="entry name" value="LRR_1"/>
    <property type="match status" value="7"/>
</dbReference>
<accession>A0AAV0DI38</accession>
<dbReference type="InterPro" id="IPR017441">
    <property type="entry name" value="Protein_kinase_ATP_BS"/>
</dbReference>
<dbReference type="InterPro" id="IPR032675">
    <property type="entry name" value="LRR_dom_sf"/>
</dbReference>
<evidence type="ECO:0000256" key="9">
    <source>
        <dbReference type="ARBA" id="ARBA00022692"/>
    </source>
</evidence>
<evidence type="ECO:0000256" key="16">
    <source>
        <dbReference type="ARBA" id="ARBA00023136"/>
    </source>
</evidence>
<evidence type="ECO:0000256" key="14">
    <source>
        <dbReference type="ARBA" id="ARBA00022840"/>
    </source>
</evidence>
<evidence type="ECO:0000256" key="2">
    <source>
        <dbReference type="ARBA" id="ARBA00008684"/>
    </source>
</evidence>
<reference evidence="23" key="1">
    <citation type="submission" date="2022-07" db="EMBL/GenBank/DDBJ databases">
        <authorList>
            <person name="Macas J."/>
            <person name="Novak P."/>
            <person name="Neumann P."/>
        </authorList>
    </citation>
    <scope>NUCLEOTIDE SEQUENCE</scope>
</reference>
<gene>
    <name evidence="23" type="ORF">CEPIT_LOCUS14852</name>
</gene>
<dbReference type="PROSITE" id="PS00108">
    <property type="entry name" value="PROTEIN_KINASE_ST"/>
    <property type="match status" value="1"/>
</dbReference>
<comment type="similarity">
    <text evidence="2">Belongs to the protein kinase superfamily. Ser/Thr protein kinase family.</text>
</comment>
<evidence type="ECO:0000256" key="11">
    <source>
        <dbReference type="ARBA" id="ARBA00022737"/>
    </source>
</evidence>
<dbReference type="GO" id="GO:0051707">
    <property type="term" value="P:response to other organism"/>
    <property type="evidence" value="ECO:0007669"/>
    <property type="project" value="UniProtKB-ARBA"/>
</dbReference>
<dbReference type="FunFam" id="3.80.10.10:FF:000077">
    <property type="entry name" value="LRR receptor-like serine/threonine-protein kinase ERL1"/>
    <property type="match status" value="1"/>
</dbReference>
<dbReference type="SUPFAM" id="SSF52047">
    <property type="entry name" value="RNI-like"/>
    <property type="match status" value="1"/>
</dbReference>
<name>A0AAV0DI38_9ASTE</name>
<keyword evidence="16 21" id="KW-0472">Membrane</keyword>
<dbReference type="GO" id="GO:0005524">
    <property type="term" value="F:ATP binding"/>
    <property type="evidence" value="ECO:0007669"/>
    <property type="project" value="UniProtKB-UniRule"/>
</dbReference>
<dbReference type="PROSITE" id="PS51450">
    <property type="entry name" value="LRR"/>
    <property type="match status" value="2"/>
</dbReference>
<dbReference type="GO" id="GO:0005886">
    <property type="term" value="C:plasma membrane"/>
    <property type="evidence" value="ECO:0007669"/>
    <property type="project" value="UniProtKB-SubCell"/>
</dbReference>
<keyword evidence="17" id="KW-0325">Glycoprotein</keyword>
<feature type="domain" description="Protein kinase" evidence="22">
    <location>
        <begin position="695"/>
        <end position="962"/>
    </location>
</feature>
<dbReference type="PROSITE" id="PS50011">
    <property type="entry name" value="PROTEIN_KINASE_DOM"/>
    <property type="match status" value="1"/>
</dbReference>
<dbReference type="InterPro" id="IPR013210">
    <property type="entry name" value="LRR_N_plant-typ"/>
</dbReference>
<dbReference type="PROSITE" id="PS00107">
    <property type="entry name" value="PROTEIN_KINASE_ATP"/>
    <property type="match status" value="1"/>
</dbReference>
<evidence type="ECO:0000256" key="13">
    <source>
        <dbReference type="ARBA" id="ARBA00022777"/>
    </source>
</evidence>
<evidence type="ECO:0000256" key="6">
    <source>
        <dbReference type="ARBA" id="ARBA00022553"/>
    </source>
</evidence>
<protein>
    <recommendedName>
        <fullName evidence="3">non-specific serine/threonine protein kinase</fullName>
        <ecNumber evidence="3">2.7.11.1</ecNumber>
    </recommendedName>
</protein>
<comment type="caution">
    <text evidence="23">The sequence shown here is derived from an EMBL/GenBank/DDBJ whole genome shotgun (WGS) entry which is preliminary data.</text>
</comment>
<dbReference type="Gene3D" id="3.80.10.10">
    <property type="entry name" value="Ribonuclease Inhibitor"/>
    <property type="match status" value="3"/>
</dbReference>
<dbReference type="EMBL" id="CAMAPF010000104">
    <property type="protein sequence ID" value="CAH9099214.1"/>
    <property type="molecule type" value="Genomic_DNA"/>
</dbReference>
<keyword evidence="11" id="KW-0677">Repeat</keyword>
<keyword evidence="4" id="KW-1003">Cell membrane</keyword>
<organism evidence="23 24">
    <name type="scientific">Cuscuta epithymum</name>
    <dbReference type="NCBI Taxonomy" id="186058"/>
    <lineage>
        <taxon>Eukaryota</taxon>
        <taxon>Viridiplantae</taxon>
        <taxon>Streptophyta</taxon>
        <taxon>Embryophyta</taxon>
        <taxon>Tracheophyta</taxon>
        <taxon>Spermatophyta</taxon>
        <taxon>Magnoliopsida</taxon>
        <taxon>eudicotyledons</taxon>
        <taxon>Gunneridae</taxon>
        <taxon>Pentapetalae</taxon>
        <taxon>asterids</taxon>
        <taxon>lamiids</taxon>
        <taxon>Solanales</taxon>
        <taxon>Convolvulaceae</taxon>
        <taxon>Cuscuteae</taxon>
        <taxon>Cuscuta</taxon>
        <taxon>Cuscuta subgen. Cuscuta</taxon>
    </lineage>
</organism>
<evidence type="ECO:0000313" key="23">
    <source>
        <dbReference type="EMBL" id="CAH9099214.1"/>
    </source>
</evidence>
<dbReference type="SUPFAM" id="SSF56112">
    <property type="entry name" value="Protein kinase-like (PK-like)"/>
    <property type="match status" value="1"/>
</dbReference>
<comment type="catalytic activity">
    <reaction evidence="18">
        <text>L-threonyl-[protein] + ATP = O-phospho-L-threonyl-[protein] + ADP + H(+)</text>
        <dbReference type="Rhea" id="RHEA:46608"/>
        <dbReference type="Rhea" id="RHEA-COMP:11060"/>
        <dbReference type="Rhea" id="RHEA-COMP:11605"/>
        <dbReference type="ChEBI" id="CHEBI:15378"/>
        <dbReference type="ChEBI" id="CHEBI:30013"/>
        <dbReference type="ChEBI" id="CHEBI:30616"/>
        <dbReference type="ChEBI" id="CHEBI:61977"/>
        <dbReference type="ChEBI" id="CHEBI:456216"/>
        <dbReference type="EC" id="2.7.11.1"/>
    </reaction>
</comment>
<dbReference type="InterPro" id="IPR001611">
    <property type="entry name" value="Leu-rich_rpt"/>
</dbReference>
<evidence type="ECO:0000256" key="7">
    <source>
        <dbReference type="ARBA" id="ARBA00022614"/>
    </source>
</evidence>
<keyword evidence="9 21" id="KW-0812">Transmembrane</keyword>
<dbReference type="GO" id="GO:0009791">
    <property type="term" value="P:post-embryonic development"/>
    <property type="evidence" value="ECO:0007669"/>
    <property type="project" value="UniProtKB-ARBA"/>
</dbReference>
<evidence type="ECO:0000256" key="4">
    <source>
        <dbReference type="ARBA" id="ARBA00022475"/>
    </source>
</evidence>
<dbReference type="Pfam" id="PF13855">
    <property type="entry name" value="LRR_8"/>
    <property type="match status" value="2"/>
</dbReference>
<dbReference type="AlphaFoldDB" id="A0AAV0DI38"/>
<dbReference type="InterPro" id="IPR050647">
    <property type="entry name" value="Plant_LRR-RLKs"/>
</dbReference>
<keyword evidence="6" id="KW-0597">Phosphoprotein</keyword>
<dbReference type="InterPro" id="IPR011009">
    <property type="entry name" value="Kinase-like_dom_sf"/>
</dbReference>
<proteinExistence type="inferred from homology"/>
<dbReference type="GO" id="GO:0006952">
    <property type="term" value="P:defense response"/>
    <property type="evidence" value="ECO:0007669"/>
    <property type="project" value="UniProtKB-ARBA"/>
</dbReference>
<evidence type="ECO:0000256" key="3">
    <source>
        <dbReference type="ARBA" id="ARBA00012513"/>
    </source>
</evidence>
<keyword evidence="15 21" id="KW-1133">Transmembrane helix</keyword>
<feature type="transmembrane region" description="Helical" evidence="21">
    <location>
        <begin position="638"/>
        <end position="660"/>
    </location>
</feature>
<dbReference type="InterPro" id="IPR008271">
    <property type="entry name" value="Ser/Thr_kinase_AS"/>
</dbReference>
<dbReference type="Gene3D" id="1.10.510.10">
    <property type="entry name" value="Transferase(Phosphotransferase) domain 1"/>
    <property type="match status" value="1"/>
</dbReference>
<dbReference type="GO" id="GO:0033612">
    <property type="term" value="F:receptor serine/threonine kinase binding"/>
    <property type="evidence" value="ECO:0007669"/>
    <property type="project" value="TreeGrafter"/>
</dbReference>
<dbReference type="EC" id="2.7.11.1" evidence="3"/>
<dbReference type="InterPro" id="IPR003591">
    <property type="entry name" value="Leu-rich_rpt_typical-subtyp"/>
</dbReference>
<dbReference type="GO" id="GO:0004674">
    <property type="term" value="F:protein serine/threonine kinase activity"/>
    <property type="evidence" value="ECO:0007669"/>
    <property type="project" value="UniProtKB-KW"/>
</dbReference>
<evidence type="ECO:0000256" key="18">
    <source>
        <dbReference type="ARBA" id="ARBA00047899"/>
    </source>
</evidence>
<evidence type="ECO:0000256" key="20">
    <source>
        <dbReference type="PROSITE-ProRule" id="PRU10141"/>
    </source>
</evidence>
<dbReference type="SMART" id="SM00369">
    <property type="entry name" value="LRR_TYP"/>
    <property type="match status" value="7"/>
</dbReference>
<dbReference type="Pfam" id="PF08263">
    <property type="entry name" value="LRRNT_2"/>
    <property type="match status" value="1"/>
</dbReference>
<evidence type="ECO:0000256" key="5">
    <source>
        <dbReference type="ARBA" id="ARBA00022527"/>
    </source>
</evidence>
<evidence type="ECO:0000256" key="15">
    <source>
        <dbReference type="ARBA" id="ARBA00022989"/>
    </source>
</evidence>
<evidence type="ECO:0000259" key="22">
    <source>
        <dbReference type="PROSITE" id="PS50011"/>
    </source>
</evidence>
<keyword evidence="8" id="KW-0808">Transferase</keyword>
<dbReference type="Pfam" id="PF00069">
    <property type="entry name" value="Pkinase"/>
    <property type="match status" value="1"/>
</dbReference>
<keyword evidence="14 20" id="KW-0067">ATP-binding</keyword>
<feature type="binding site" evidence="20">
    <location>
        <position position="724"/>
    </location>
    <ligand>
        <name>ATP</name>
        <dbReference type="ChEBI" id="CHEBI:30616"/>
    </ligand>
</feature>
<dbReference type="PANTHER" id="PTHR48056">
    <property type="entry name" value="LRR RECEPTOR-LIKE SERINE/THREONINE-PROTEIN KINASE-RELATED"/>
    <property type="match status" value="1"/>
</dbReference>
<evidence type="ECO:0000256" key="19">
    <source>
        <dbReference type="ARBA" id="ARBA00048679"/>
    </source>
</evidence>
<dbReference type="InterPro" id="IPR000719">
    <property type="entry name" value="Prot_kinase_dom"/>
</dbReference>
<dbReference type="SMART" id="SM00220">
    <property type="entry name" value="S_TKc"/>
    <property type="match status" value="1"/>
</dbReference>
<keyword evidence="12 20" id="KW-0547">Nucleotide-binding</keyword>
<dbReference type="FunFam" id="3.80.10.10:FF:000453">
    <property type="entry name" value="Leucine-rich receptor-like protein kinase family protein"/>
    <property type="match status" value="1"/>
</dbReference>
<dbReference type="Proteomes" id="UP001152523">
    <property type="component" value="Unassembled WGS sequence"/>
</dbReference>
<evidence type="ECO:0000256" key="17">
    <source>
        <dbReference type="ARBA" id="ARBA00023180"/>
    </source>
</evidence>
<dbReference type="Gene3D" id="3.30.200.20">
    <property type="entry name" value="Phosphorylase Kinase, domain 1"/>
    <property type="match status" value="1"/>
</dbReference>
<dbReference type="SUPFAM" id="SSF52058">
    <property type="entry name" value="L domain-like"/>
    <property type="match status" value="1"/>
</dbReference>
<keyword evidence="24" id="KW-1185">Reference proteome</keyword>
<keyword evidence="13" id="KW-0418">Kinase</keyword>
<evidence type="ECO:0000256" key="10">
    <source>
        <dbReference type="ARBA" id="ARBA00022729"/>
    </source>
</evidence>
<sequence length="969" mass="107189">MNELKSFVQMPRLLRLHSFCFIFLSVFAIFRLPFSVSGLNQEGRYLQRLKLFLSDPNGAFSSWSERDITPCSWAGVECDCNGAVVAVALSGYSLSGPFPDFLCNLPSLATLNLSNNYINSILPPSISICRNLVSLDLSQNLIGGPIPDTLSDLHFLRHLDISYCSFSGQIPATFGRFRSLETLVLSDNELNGIVPAILGNITSLKRIELAYNQFSPSLFPAELGNLTNLEYLWLGGCNLVGPIPKSIGRLSRLTNFDVSNNRLTGSIPSTISQMKSIVQIELFNNSLTGELPARWSNLTQLRRFDASMNSLTGTIPRELCELPLESLNLFQNQLEGSVPERIANSSNLKELRLFRNRIIGSLPSQLGSNSALSLLDVSYNNFSGTVPEGLCDGGSLSVLILMNNSFSGNIPANLQRCGTLKRIRFRSNQLSGEVPAELFGLPLVYLLDLSDNDFSGNLPRMISAAKSLESLQIARNRFSGFIPVEIGTLAKLGQISASENELQGEIPSSLMNMKQLLSVDLSNNKLSGRIPNGIQSMLQLIELNLANNQLSGELPYGIGNLPVLNYLDLSGNQFSGIIPLSFQNLKLNAFNLSNNRLSGEIPPLFDKSMYWDSFLGNPALCHGLCSSMTKEKHESYSWLMRAIYAMTGLVFLLMLVCFIYKRMKYNTTKQPGVALSKWTFFYRIGLNECEILKFLEDSNVIGNGASGKVYKASLSNGDIVAVKKLRNKDEFDIEVETLGKIRHNNIVKLWCCCDAGDCNLLVYEYMPRGSLGDLLHCRKGAGLLNWPTRFKIVCDAADGLSYLHHDCLPPIVHRDIKSNNILLNDEFGAKIADFGVAKIVRCAESMSVIAGSYGYIAPEYAYTLHVNEKSDIYSFGVVMLELVTGRRAVEAAFGEKDLVSWVTSNLNNNGLDEVIDPNMDSSFKEHICKVLDIALLCVSSVPLNRPSMRNVVKLLRESHGNLYPMVRKN</sequence>
<evidence type="ECO:0000256" key="21">
    <source>
        <dbReference type="SAM" id="Phobius"/>
    </source>
</evidence>
<comment type="subcellular location">
    <subcellularLocation>
        <location evidence="1">Cell membrane</location>
        <topology evidence="1">Single-pass type I membrane protein</topology>
    </subcellularLocation>
</comment>
<keyword evidence="5" id="KW-0723">Serine/threonine-protein kinase</keyword>
<keyword evidence="7" id="KW-0433">Leucine-rich repeat</keyword>